<evidence type="ECO:0000313" key="1">
    <source>
        <dbReference type="EMBL" id="KAA0051738.1"/>
    </source>
</evidence>
<reference evidence="3 4" key="1">
    <citation type="submission" date="2019-08" db="EMBL/GenBank/DDBJ databases">
        <title>Draft genome sequences of two oriental melons (Cucumis melo L. var makuwa).</title>
        <authorList>
            <person name="Kwon S.-Y."/>
        </authorList>
    </citation>
    <scope>NUCLEOTIDE SEQUENCE [LARGE SCALE GENOMIC DNA]</scope>
    <source>
        <strain evidence="4">cv. Chang Bougi</strain>
        <strain evidence="3">cv. SW 3</strain>
        <tissue evidence="1">Leaf</tissue>
    </source>
</reference>
<accession>A0A5A7U8X6</accession>
<evidence type="ECO:0000313" key="3">
    <source>
        <dbReference type="Proteomes" id="UP000321393"/>
    </source>
</evidence>
<comment type="caution">
    <text evidence="1">The sequence shown here is derived from an EMBL/GenBank/DDBJ whole genome shotgun (WGS) entry which is preliminary data.</text>
</comment>
<organism evidence="1 3">
    <name type="scientific">Cucumis melo var. makuwa</name>
    <name type="common">Oriental melon</name>
    <dbReference type="NCBI Taxonomy" id="1194695"/>
    <lineage>
        <taxon>Eukaryota</taxon>
        <taxon>Viridiplantae</taxon>
        <taxon>Streptophyta</taxon>
        <taxon>Embryophyta</taxon>
        <taxon>Tracheophyta</taxon>
        <taxon>Spermatophyta</taxon>
        <taxon>Magnoliopsida</taxon>
        <taxon>eudicotyledons</taxon>
        <taxon>Gunneridae</taxon>
        <taxon>Pentapetalae</taxon>
        <taxon>rosids</taxon>
        <taxon>fabids</taxon>
        <taxon>Cucurbitales</taxon>
        <taxon>Cucurbitaceae</taxon>
        <taxon>Benincaseae</taxon>
        <taxon>Cucumis</taxon>
    </lineage>
</organism>
<proteinExistence type="predicted"/>
<sequence length="120" mass="13297">MCHKDRHFKNKCTLNKSKEASSNKHAAETSVANVTNGYDLVEKKDERKVLLGDNGTSDVKGTRLGCAYKSDNGVLRVTKGSLVKLKGTLRNGVYVLECTTVLVVLLLHHNSRKSRQLIML</sequence>
<evidence type="ECO:0000313" key="2">
    <source>
        <dbReference type="EMBL" id="TYK11557.1"/>
    </source>
</evidence>
<gene>
    <name evidence="2" type="ORF">E5676_scaffold952G00180</name>
    <name evidence="1" type="ORF">E6C27_scaffold60G001280</name>
</gene>
<dbReference type="AlphaFoldDB" id="A0A5A7U8X6"/>
<protein>
    <submittedName>
        <fullName evidence="1">Uncharacterized protein</fullName>
    </submittedName>
</protein>
<dbReference type="EMBL" id="SSTE01011134">
    <property type="protein sequence ID" value="KAA0051738.1"/>
    <property type="molecule type" value="Genomic_DNA"/>
</dbReference>
<dbReference type="EMBL" id="SSTD01010708">
    <property type="protein sequence ID" value="TYK11557.1"/>
    <property type="molecule type" value="Genomic_DNA"/>
</dbReference>
<name>A0A5A7U8X6_CUCMM</name>
<dbReference type="Proteomes" id="UP000321947">
    <property type="component" value="Unassembled WGS sequence"/>
</dbReference>
<dbReference type="Proteomes" id="UP000321393">
    <property type="component" value="Unassembled WGS sequence"/>
</dbReference>
<evidence type="ECO:0000313" key="4">
    <source>
        <dbReference type="Proteomes" id="UP000321947"/>
    </source>
</evidence>